<gene>
    <name evidence="1" type="ORF">A3B49_03665</name>
</gene>
<dbReference type="InterPro" id="IPR029063">
    <property type="entry name" value="SAM-dependent_MTases_sf"/>
</dbReference>
<protein>
    <recommendedName>
        <fullName evidence="3">Methyltransferase domain-containing protein</fullName>
    </recommendedName>
</protein>
<proteinExistence type="predicted"/>
<reference evidence="1 2" key="1">
    <citation type="journal article" date="2016" name="Nat. Commun.">
        <title>Thousands of microbial genomes shed light on interconnected biogeochemical processes in an aquifer system.</title>
        <authorList>
            <person name="Anantharaman K."/>
            <person name="Brown C.T."/>
            <person name="Hug L.A."/>
            <person name="Sharon I."/>
            <person name="Castelle C.J."/>
            <person name="Probst A.J."/>
            <person name="Thomas B.C."/>
            <person name="Singh A."/>
            <person name="Wilkins M.J."/>
            <person name="Karaoz U."/>
            <person name="Brodie E.L."/>
            <person name="Williams K.H."/>
            <person name="Hubbard S.S."/>
            <person name="Banfield J.F."/>
        </authorList>
    </citation>
    <scope>NUCLEOTIDE SEQUENCE [LARGE SCALE GENOMIC DNA]</scope>
</reference>
<evidence type="ECO:0008006" key="3">
    <source>
        <dbReference type="Google" id="ProtNLM"/>
    </source>
</evidence>
<organism evidence="1 2">
    <name type="scientific">Candidatus Daviesbacteria bacterium RIFCSPLOWO2_01_FULL_40_24</name>
    <dbReference type="NCBI Taxonomy" id="1797787"/>
    <lineage>
        <taxon>Bacteria</taxon>
        <taxon>Candidatus Daviesiibacteriota</taxon>
    </lineage>
</organism>
<dbReference type="AlphaFoldDB" id="A0A1F5MJY5"/>
<dbReference type="Proteomes" id="UP000178017">
    <property type="component" value="Unassembled WGS sequence"/>
</dbReference>
<accession>A0A1F5MJY5</accession>
<dbReference type="SUPFAM" id="SSF53335">
    <property type="entry name" value="S-adenosyl-L-methionine-dependent methyltransferases"/>
    <property type="match status" value="1"/>
</dbReference>
<sequence>MASGEIFTDSYVIQRCPKTGVTLQLVNPLTGDLIYPTNRSLDGVNEYAFKGLLVPFLDKFIPLHPDCLLADIGGGEYSRCAVELSKRYPDIQAIINIDLIARPLKGVQKAIALAEDLTRLEMFLPHESIDFAYSSYLLPMLPRYTGNNIQIVILSALAGCMNSGGMALIHESPGYFRREYAQQLLSRGGFNRMYAYGVGDEFLVLSKFEDPTKTSVLESIGLDPIITL</sequence>
<evidence type="ECO:0000313" key="2">
    <source>
        <dbReference type="Proteomes" id="UP000178017"/>
    </source>
</evidence>
<dbReference type="EMBL" id="MFDO01000012">
    <property type="protein sequence ID" value="OGE65665.1"/>
    <property type="molecule type" value="Genomic_DNA"/>
</dbReference>
<comment type="caution">
    <text evidence="1">The sequence shown here is derived from an EMBL/GenBank/DDBJ whole genome shotgun (WGS) entry which is preliminary data.</text>
</comment>
<name>A0A1F5MJY5_9BACT</name>
<evidence type="ECO:0000313" key="1">
    <source>
        <dbReference type="EMBL" id="OGE65665.1"/>
    </source>
</evidence>